<keyword evidence="1" id="KW-0472">Membrane</keyword>
<dbReference type="AlphaFoldDB" id="A0A8R1EMA2"/>
<evidence type="ECO:0000313" key="3">
    <source>
        <dbReference type="Proteomes" id="UP000005237"/>
    </source>
</evidence>
<organism evidence="2 3">
    <name type="scientific">Caenorhabditis japonica</name>
    <dbReference type="NCBI Taxonomy" id="281687"/>
    <lineage>
        <taxon>Eukaryota</taxon>
        <taxon>Metazoa</taxon>
        <taxon>Ecdysozoa</taxon>
        <taxon>Nematoda</taxon>
        <taxon>Chromadorea</taxon>
        <taxon>Rhabditida</taxon>
        <taxon>Rhabditina</taxon>
        <taxon>Rhabditomorpha</taxon>
        <taxon>Rhabditoidea</taxon>
        <taxon>Rhabditidae</taxon>
        <taxon>Peloderinae</taxon>
        <taxon>Caenorhabditis</taxon>
    </lineage>
</organism>
<keyword evidence="3" id="KW-1185">Reference proteome</keyword>
<evidence type="ECO:0000256" key="1">
    <source>
        <dbReference type="SAM" id="Phobius"/>
    </source>
</evidence>
<keyword evidence="1" id="KW-1133">Transmembrane helix</keyword>
<dbReference type="Proteomes" id="UP000005237">
    <property type="component" value="Unassembled WGS sequence"/>
</dbReference>
<feature type="transmembrane region" description="Helical" evidence="1">
    <location>
        <begin position="46"/>
        <end position="68"/>
    </location>
</feature>
<name>A0A8R1EMA2_CAEJA</name>
<dbReference type="EnsemblMetazoa" id="CJA37000.1">
    <property type="protein sequence ID" value="CJA37000.1"/>
    <property type="gene ID" value="WBGene00212847"/>
</dbReference>
<keyword evidence="1" id="KW-0812">Transmembrane</keyword>
<reference evidence="2" key="2">
    <citation type="submission" date="2022-06" db="UniProtKB">
        <authorList>
            <consortium name="EnsemblMetazoa"/>
        </authorList>
    </citation>
    <scope>IDENTIFICATION</scope>
    <source>
        <strain evidence="2">DF5081</strain>
    </source>
</reference>
<accession>A0A8R1EMA2</accession>
<proteinExistence type="predicted"/>
<sequence>MLSSSTISLRPLHVPYSGVFSALSKFCVLRIFSAPSTSRTHSDSHFLYPLLLLYALSYLGFLCTLSVLRALSLSSLCAPFFLAL</sequence>
<evidence type="ECO:0000313" key="2">
    <source>
        <dbReference type="EnsemblMetazoa" id="CJA37000.1"/>
    </source>
</evidence>
<protein>
    <submittedName>
        <fullName evidence="2">Uncharacterized protein</fullName>
    </submittedName>
</protein>
<reference evidence="3" key="1">
    <citation type="submission" date="2010-08" db="EMBL/GenBank/DDBJ databases">
        <authorList>
            <consortium name="Caenorhabditis japonica Sequencing Consortium"/>
            <person name="Wilson R.K."/>
        </authorList>
    </citation>
    <scope>NUCLEOTIDE SEQUENCE [LARGE SCALE GENOMIC DNA]</scope>
    <source>
        <strain evidence="3">DF5081</strain>
    </source>
</reference>